<accession>A0AAN8MY11</accession>
<keyword evidence="2" id="KW-1185">Reference proteome</keyword>
<evidence type="ECO:0000313" key="1">
    <source>
        <dbReference type="EMBL" id="KAK6345021.1"/>
    </source>
</evidence>
<reference evidence="1 2" key="1">
    <citation type="submission" date="2019-10" db="EMBL/GenBank/DDBJ databases">
        <authorList>
            <person name="Palmer J.M."/>
        </authorList>
    </citation>
    <scope>NUCLEOTIDE SEQUENCE [LARGE SCALE GENOMIC DNA]</scope>
    <source>
        <strain evidence="1 2">TWF718</strain>
    </source>
</reference>
<comment type="caution">
    <text evidence="1">The sequence shown here is derived from an EMBL/GenBank/DDBJ whole genome shotgun (WGS) entry which is preliminary data.</text>
</comment>
<dbReference type="AlphaFoldDB" id="A0AAN8MY11"/>
<proteinExistence type="predicted"/>
<sequence length="128" mass="14170">MQGANSKMVIVPSKPESTRDYGEVLVSLPRAYTVTSLGPRRRLATSVSRTMVVSNQTAERIFKTMGGTTMIGTIYRVTLRFEPVGPTGSEASQETTNYQIAPRGIQSFGEIQNTRKNWRIESLRSLGN</sequence>
<gene>
    <name evidence="1" type="ORF">TWF718_006961</name>
</gene>
<evidence type="ECO:0000313" key="2">
    <source>
        <dbReference type="Proteomes" id="UP001313282"/>
    </source>
</evidence>
<protein>
    <submittedName>
        <fullName evidence="1">Uncharacterized protein</fullName>
    </submittedName>
</protein>
<dbReference type="EMBL" id="JAVHNR010000004">
    <property type="protein sequence ID" value="KAK6345021.1"/>
    <property type="molecule type" value="Genomic_DNA"/>
</dbReference>
<dbReference type="Proteomes" id="UP001313282">
    <property type="component" value="Unassembled WGS sequence"/>
</dbReference>
<name>A0AAN8MY11_9PEZI</name>
<organism evidence="1 2">
    <name type="scientific">Orbilia javanica</name>
    <dbReference type="NCBI Taxonomy" id="47235"/>
    <lineage>
        <taxon>Eukaryota</taxon>
        <taxon>Fungi</taxon>
        <taxon>Dikarya</taxon>
        <taxon>Ascomycota</taxon>
        <taxon>Pezizomycotina</taxon>
        <taxon>Orbiliomycetes</taxon>
        <taxon>Orbiliales</taxon>
        <taxon>Orbiliaceae</taxon>
        <taxon>Orbilia</taxon>
    </lineage>
</organism>